<protein>
    <submittedName>
        <fullName evidence="4">Zinc finger, CCHC-type, retrotransposon gag domain protein</fullName>
    </submittedName>
</protein>
<feature type="compositionally biased region" description="Basic and acidic residues" evidence="2">
    <location>
        <begin position="133"/>
        <end position="150"/>
    </location>
</feature>
<accession>A0ABQ5GPN6</accession>
<keyword evidence="1" id="KW-0862">Zinc</keyword>
<dbReference type="SUPFAM" id="SSF57756">
    <property type="entry name" value="Retrovirus zinc finger-like domains"/>
    <property type="match status" value="1"/>
</dbReference>
<proteinExistence type="predicted"/>
<dbReference type="InterPro" id="IPR001878">
    <property type="entry name" value="Znf_CCHC"/>
</dbReference>
<evidence type="ECO:0000313" key="4">
    <source>
        <dbReference type="EMBL" id="GJT77627.1"/>
    </source>
</evidence>
<feature type="region of interest" description="Disordered" evidence="2">
    <location>
        <begin position="133"/>
        <end position="187"/>
    </location>
</feature>
<evidence type="ECO:0000256" key="1">
    <source>
        <dbReference type="PROSITE-ProRule" id="PRU00047"/>
    </source>
</evidence>
<dbReference type="SMART" id="SM00343">
    <property type="entry name" value="ZnF_C2HC"/>
    <property type="match status" value="1"/>
</dbReference>
<feature type="region of interest" description="Disordered" evidence="2">
    <location>
        <begin position="38"/>
        <end position="68"/>
    </location>
</feature>
<gene>
    <name evidence="4" type="ORF">Tco_1044352</name>
</gene>
<evidence type="ECO:0000256" key="2">
    <source>
        <dbReference type="SAM" id="MobiDB-lite"/>
    </source>
</evidence>
<comment type="caution">
    <text evidence="4">The sequence shown here is derived from an EMBL/GenBank/DDBJ whole genome shotgun (WGS) entry which is preliminary data.</text>
</comment>
<reference evidence="4" key="2">
    <citation type="submission" date="2022-01" db="EMBL/GenBank/DDBJ databases">
        <authorList>
            <person name="Yamashiro T."/>
            <person name="Shiraishi A."/>
            <person name="Satake H."/>
            <person name="Nakayama K."/>
        </authorList>
    </citation>
    <scope>NUCLEOTIDE SEQUENCE</scope>
</reference>
<organism evidence="4 5">
    <name type="scientific">Tanacetum coccineum</name>
    <dbReference type="NCBI Taxonomy" id="301880"/>
    <lineage>
        <taxon>Eukaryota</taxon>
        <taxon>Viridiplantae</taxon>
        <taxon>Streptophyta</taxon>
        <taxon>Embryophyta</taxon>
        <taxon>Tracheophyta</taxon>
        <taxon>Spermatophyta</taxon>
        <taxon>Magnoliopsida</taxon>
        <taxon>eudicotyledons</taxon>
        <taxon>Gunneridae</taxon>
        <taxon>Pentapetalae</taxon>
        <taxon>asterids</taxon>
        <taxon>campanulids</taxon>
        <taxon>Asterales</taxon>
        <taxon>Asteraceae</taxon>
        <taxon>Asteroideae</taxon>
        <taxon>Anthemideae</taxon>
        <taxon>Anthemidinae</taxon>
        <taxon>Tanacetum</taxon>
    </lineage>
</organism>
<dbReference type="Pfam" id="PF00098">
    <property type="entry name" value="zf-CCHC"/>
    <property type="match status" value="1"/>
</dbReference>
<keyword evidence="1" id="KW-0479">Metal-binding</keyword>
<keyword evidence="1" id="KW-0863">Zinc-finger</keyword>
<evidence type="ECO:0000259" key="3">
    <source>
        <dbReference type="PROSITE" id="PS50158"/>
    </source>
</evidence>
<dbReference type="EMBL" id="BQNB010018728">
    <property type="protein sequence ID" value="GJT77627.1"/>
    <property type="molecule type" value="Genomic_DNA"/>
</dbReference>
<dbReference type="Proteomes" id="UP001151760">
    <property type="component" value="Unassembled WGS sequence"/>
</dbReference>
<evidence type="ECO:0000313" key="5">
    <source>
        <dbReference type="Proteomes" id="UP001151760"/>
    </source>
</evidence>
<keyword evidence="5" id="KW-1185">Reference proteome</keyword>
<name>A0ABQ5GPN6_9ASTR</name>
<reference evidence="4" key="1">
    <citation type="journal article" date="2022" name="Int. J. Mol. Sci.">
        <title>Draft Genome of Tanacetum Coccineum: Genomic Comparison of Closely Related Tanacetum-Family Plants.</title>
        <authorList>
            <person name="Yamashiro T."/>
            <person name="Shiraishi A."/>
            <person name="Nakayama K."/>
            <person name="Satake H."/>
        </authorList>
    </citation>
    <scope>NUCLEOTIDE SEQUENCE</scope>
</reference>
<feature type="compositionally biased region" description="Basic and acidic residues" evidence="2">
    <location>
        <begin position="162"/>
        <end position="187"/>
    </location>
</feature>
<dbReference type="PROSITE" id="PS50158">
    <property type="entry name" value="ZF_CCHC"/>
    <property type="match status" value="1"/>
</dbReference>
<sequence length="460" mass="52888">MAPRRRSVNNRADPAFATAVEQAVAALLPSLTAQITNEIRQGENNKNNRNQRNDRRGKPGSLSNDVDTQHTNIHVWLERFQKQRPQTFNSASTPVEAENWIAHIKRIFEVLGCDDQFKARFATYKLEGDAHSWSRQEGYNKRNRDGHRIQPVEPPTLRSNQRKNDRRDNDRHGINFQHKNNDRYGNNDRRKFHLRKTYHKATRACFKCGQVRHLAKDCKKGDKALGVLDSNGFKFINENDVLRVLKGSLVVMKATKGSSSLYTLQDPIESKLEDDVSEKVDDVPKQVEHVVLGDMDHDFTFPFDHINFPHLEHEQERLYGLVLEKALEKCDENIFSLFVKGDILMLASSAVMFSRQSSPRIHQIHCTDPGDGGSVGRMSCSPGTEFEIQMIETYVKAKDLDLWHIILNGDFPPIARNKETQVLEMVPFEQQDDDLKKKLAKNNEAKMVLYNALPKKEYEN</sequence>
<dbReference type="InterPro" id="IPR036875">
    <property type="entry name" value="Znf_CCHC_sf"/>
</dbReference>
<feature type="domain" description="CCHC-type" evidence="3">
    <location>
        <begin position="205"/>
        <end position="220"/>
    </location>
</feature>